<gene>
    <name evidence="2" type="ORF">PPERSA_01241</name>
</gene>
<evidence type="ECO:0000313" key="3">
    <source>
        <dbReference type="Proteomes" id="UP000054937"/>
    </source>
</evidence>
<dbReference type="InParanoid" id="A0A0V0QGT9"/>
<sequence>MKMQQMEQELNCQININSPIQLEQKLQQKDENNKIQQNNFNLQYKLYQCPEINHNSELNVICLEENCPKNGLICVDCLISGQHDNHKRIKITEFQDQITNQKDEFYNYLKIINETERVNKDNLIQGFKQVWIKFEALIEQQLEQIDGYSRDLIDFLLEQENNYKNQEQDQQSQKDQLKQLYENYLQLYQNQDQDKNNTYLANEQEKLSVKNKFIKCYISFNQGIISQKQVQNNQKALKTLKNPQFQDIISKNEEQKLKYEKLQKIKELFQKKLDLLQNDINYIQENNQIPLEPEQKFQQTLKENSNIMCQLTDISKLRW</sequence>
<feature type="coiled-coil region" evidence="1">
    <location>
        <begin position="252"/>
        <end position="286"/>
    </location>
</feature>
<organism evidence="2 3">
    <name type="scientific">Pseudocohnilembus persalinus</name>
    <name type="common">Ciliate</name>
    <dbReference type="NCBI Taxonomy" id="266149"/>
    <lineage>
        <taxon>Eukaryota</taxon>
        <taxon>Sar</taxon>
        <taxon>Alveolata</taxon>
        <taxon>Ciliophora</taxon>
        <taxon>Intramacronucleata</taxon>
        <taxon>Oligohymenophorea</taxon>
        <taxon>Scuticociliatia</taxon>
        <taxon>Philasterida</taxon>
        <taxon>Pseudocohnilembidae</taxon>
        <taxon>Pseudocohnilembus</taxon>
    </lineage>
</organism>
<accession>A0A0V0QGT9</accession>
<dbReference type="Gene3D" id="3.30.160.60">
    <property type="entry name" value="Classic Zinc Finger"/>
    <property type="match status" value="1"/>
</dbReference>
<evidence type="ECO:0000313" key="2">
    <source>
        <dbReference type="EMBL" id="KRX01338.1"/>
    </source>
</evidence>
<proteinExistence type="predicted"/>
<dbReference type="Proteomes" id="UP000054937">
    <property type="component" value="Unassembled WGS sequence"/>
</dbReference>
<name>A0A0V0QGT9_PSEPJ</name>
<dbReference type="CDD" id="cd19756">
    <property type="entry name" value="Bbox2"/>
    <property type="match status" value="1"/>
</dbReference>
<protein>
    <submittedName>
        <fullName evidence="2">Uncharacterized protein</fullName>
    </submittedName>
</protein>
<dbReference type="AlphaFoldDB" id="A0A0V0QGT9"/>
<dbReference type="OrthoDB" id="6105938at2759"/>
<comment type="caution">
    <text evidence="2">The sequence shown here is derived from an EMBL/GenBank/DDBJ whole genome shotgun (WGS) entry which is preliminary data.</text>
</comment>
<evidence type="ECO:0000256" key="1">
    <source>
        <dbReference type="SAM" id="Coils"/>
    </source>
</evidence>
<dbReference type="EMBL" id="LDAU01000170">
    <property type="protein sequence ID" value="KRX01338.1"/>
    <property type="molecule type" value="Genomic_DNA"/>
</dbReference>
<keyword evidence="3" id="KW-1185">Reference proteome</keyword>
<keyword evidence="1" id="KW-0175">Coiled coil</keyword>
<feature type="coiled-coil region" evidence="1">
    <location>
        <begin position="156"/>
        <end position="194"/>
    </location>
</feature>
<dbReference type="SUPFAM" id="SSF57845">
    <property type="entry name" value="B-box zinc-binding domain"/>
    <property type="match status" value="1"/>
</dbReference>
<reference evidence="2 3" key="1">
    <citation type="journal article" date="2015" name="Sci. Rep.">
        <title>Genome of the facultative scuticociliatosis pathogen Pseudocohnilembus persalinus provides insight into its virulence through horizontal gene transfer.</title>
        <authorList>
            <person name="Xiong J."/>
            <person name="Wang G."/>
            <person name="Cheng J."/>
            <person name="Tian M."/>
            <person name="Pan X."/>
            <person name="Warren A."/>
            <person name="Jiang C."/>
            <person name="Yuan D."/>
            <person name="Miao W."/>
        </authorList>
    </citation>
    <scope>NUCLEOTIDE SEQUENCE [LARGE SCALE GENOMIC DNA]</scope>
    <source>
        <strain evidence="2">36N120E</strain>
    </source>
</reference>